<dbReference type="Gene3D" id="3.90.550.10">
    <property type="entry name" value="Spore Coat Polysaccharide Biosynthesis Protein SpsA, Chain A"/>
    <property type="match status" value="1"/>
</dbReference>
<keyword evidence="4" id="KW-1185">Reference proteome</keyword>
<keyword evidence="3" id="KW-0808">Transferase</keyword>
<accession>A0A7C9LFS4</accession>
<gene>
    <name evidence="3" type="ORF">GN331_03575</name>
</gene>
<reference evidence="3 4" key="1">
    <citation type="submission" date="2019-12" db="EMBL/GenBank/DDBJ databases">
        <authorList>
            <person name="Xu J."/>
        </authorList>
    </citation>
    <scope>NUCLEOTIDE SEQUENCE [LARGE SCALE GENOMIC DNA]</scope>
    <source>
        <strain evidence="3 4">HX-5-24</strain>
    </source>
</reference>
<evidence type="ECO:0000256" key="1">
    <source>
        <dbReference type="SAM" id="MobiDB-lite"/>
    </source>
</evidence>
<dbReference type="CDD" id="cd04179">
    <property type="entry name" value="DPM_DPG-synthase_like"/>
    <property type="match status" value="1"/>
</dbReference>
<name>A0A7C9LFS4_9GAMM</name>
<comment type="caution">
    <text evidence="3">The sequence shown here is derived from an EMBL/GenBank/DDBJ whole genome shotgun (WGS) entry which is preliminary data.</text>
</comment>
<dbReference type="EMBL" id="WOXT01000001">
    <property type="protein sequence ID" value="MUV13281.1"/>
    <property type="molecule type" value="Genomic_DNA"/>
</dbReference>
<feature type="region of interest" description="Disordered" evidence="1">
    <location>
        <begin position="252"/>
        <end position="275"/>
    </location>
</feature>
<proteinExistence type="predicted"/>
<dbReference type="InterPro" id="IPR001173">
    <property type="entry name" value="Glyco_trans_2-like"/>
</dbReference>
<dbReference type="PANTHER" id="PTHR48090:SF7">
    <property type="entry name" value="RFBJ PROTEIN"/>
    <property type="match status" value="1"/>
</dbReference>
<dbReference type="PANTHER" id="PTHR48090">
    <property type="entry name" value="UNDECAPRENYL-PHOSPHATE 4-DEOXY-4-FORMAMIDO-L-ARABINOSE TRANSFERASE-RELATED"/>
    <property type="match status" value="1"/>
</dbReference>
<protein>
    <submittedName>
        <fullName evidence="3">Glycosyltransferase</fullName>
    </submittedName>
</protein>
<dbReference type="GO" id="GO:0016740">
    <property type="term" value="F:transferase activity"/>
    <property type="evidence" value="ECO:0007669"/>
    <property type="project" value="UniProtKB-KW"/>
</dbReference>
<dbReference type="InterPro" id="IPR050256">
    <property type="entry name" value="Glycosyltransferase_2"/>
</dbReference>
<feature type="domain" description="Glycosyltransferase 2-like" evidence="2">
    <location>
        <begin position="12"/>
        <end position="126"/>
    </location>
</feature>
<dbReference type="AlphaFoldDB" id="A0A7C9LFS4"/>
<dbReference type="Proteomes" id="UP000479692">
    <property type="component" value="Unassembled WGS sequence"/>
</dbReference>
<sequence length="275" mass="30370">MADMTDLARRTCVVIPALNESLRIREVVEGALAHCPNVLVIDDGSDDGTSDCVRDLPIVLLRHEQRQGKGASLREGFAEALRRGFDGVLTMDGDGQHHADDIPRLLEAAHLHPGALIIGSRLRKRAQQPAHRHLANDFGDWGISWGCGYRICDTQSGQRFYPANVCALDDVPGEDFVFEAQILISAARALGVRVVSVPIESRYQGPGAAAQFRKSHFRPLRDLWRITSHVTAQIVRYGNVITEYRRTRAHPPVIHDPTGEFAAPGSPLQSLQERP</sequence>
<organism evidence="3 4">
    <name type="scientific">Noviluteimonas gilva</name>
    <dbReference type="NCBI Taxonomy" id="2682097"/>
    <lineage>
        <taxon>Bacteria</taxon>
        <taxon>Pseudomonadati</taxon>
        <taxon>Pseudomonadota</taxon>
        <taxon>Gammaproteobacteria</taxon>
        <taxon>Lysobacterales</taxon>
        <taxon>Lysobacteraceae</taxon>
        <taxon>Noviluteimonas</taxon>
    </lineage>
</organism>
<dbReference type="RefSeq" id="WP_156640369.1">
    <property type="nucleotide sequence ID" value="NZ_WOXT01000001.1"/>
</dbReference>
<evidence type="ECO:0000313" key="4">
    <source>
        <dbReference type="Proteomes" id="UP000479692"/>
    </source>
</evidence>
<evidence type="ECO:0000259" key="2">
    <source>
        <dbReference type="Pfam" id="PF00535"/>
    </source>
</evidence>
<dbReference type="InterPro" id="IPR029044">
    <property type="entry name" value="Nucleotide-diphossugar_trans"/>
</dbReference>
<evidence type="ECO:0000313" key="3">
    <source>
        <dbReference type="EMBL" id="MUV13281.1"/>
    </source>
</evidence>
<dbReference type="SUPFAM" id="SSF53448">
    <property type="entry name" value="Nucleotide-diphospho-sugar transferases"/>
    <property type="match status" value="1"/>
</dbReference>
<dbReference type="Pfam" id="PF00535">
    <property type="entry name" value="Glycos_transf_2"/>
    <property type="match status" value="1"/>
</dbReference>